<evidence type="ECO:0000256" key="1">
    <source>
        <dbReference type="ARBA" id="ARBA00022722"/>
    </source>
</evidence>
<dbReference type="GO" id="GO:0004519">
    <property type="term" value="F:endonuclease activity"/>
    <property type="evidence" value="ECO:0007669"/>
    <property type="project" value="UniProtKB-KW"/>
</dbReference>
<reference evidence="7 8" key="1">
    <citation type="submission" date="2023-02" db="EMBL/GenBank/DDBJ databases">
        <title>Genome sequence of Sphingomonas naphthae.</title>
        <authorList>
            <person name="Kim S."/>
            <person name="Heo J."/>
            <person name="Kwon S.-W."/>
        </authorList>
    </citation>
    <scope>NUCLEOTIDE SEQUENCE [LARGE SCALE GENOMIC DNA]</scope>
    <source>
        <strain evidence="7 8">KACC 18716</strain>
        <plasmid evidence="7 8">unnamed3</plasmid>
    </source>
</reference>
<evidence type="ECO:0000256" key="2">
    <source>
        <dbReference type="ARBA" id="ARBA00022759"/>
    </source>
</evidence>
<dbReference type="CDD" id="cd00221">
    <property type="entry name" value="Vsr"/>
    <property type="match status" value="1"/>
</dbReference>
<dbReference type="EC" id="3.1.-.-" evidence="6"/>
<sequence>MDTLDPAARSERMRRVRGKNTRPEMVVRRLAHRLGYRFRLHRRDLPGSPDLVFPGRRAVIFVHGCFWHQHDCSRGARRPSNNAAYWHPKLARNVERDREARQRLESEGWRVLVLWECEMRNSEQLSRRLTGFLDP</sequence>
<keyword evidence="8" id="KW-1185">Reference proteome</keyword>
<dbReference type="Pfam" id="PF03852">
    <property type="entry name" value="Vsr"/>
    <property type="match status" value="1"/>
</dbReference>
<keyword evidence="2 6" id="KW-0255">Endonuclease</keyword>
<dbReference type="Gene3D" id="3.40.960.10">
    <property type="entry name" value="VSR Endonuclease"/>
    <property type="match status" value="1"/>
</dbReference>
<dbReference type="NCBIfam" id="TIGR00632">
    <property type="entry name" value="vsr"/>
    <property type="match status" value="1"/>
</dbReference>
<proteinExistence type="inferred from homology"/>
<evidence type="ECO:0000256" key="6">
    <source>
        <dbReference type="PIRNR" id="PIRNR018267"/>
    </source>
</evidence>
<dbReference type="EMBL" id="CP117414">
    <property type="protein sequence ID" value="WCT75866.1"/>
    <property type="molecule type" value="Genomic_DNA"/>
</dbReference>
<geneLocation type="plasmid" evidence="7 8">
    <name>unnamed3</name>
</geneLocation>
<keyword evidence="4 6" id="KW-0378">Hydrolase</keyword>
<name>A0ABY7TTC8_9SPHN</name>
<keyword evidence="5 6" id="KW-0234">DNA repair</keyword>
<protein>
    <recommendedName>
        <fullName evidence="6">Very short patch repair endonuclease</fullName>
        <ecNumber evidence="6">3.1.-.-</ecNumber>
    </recommendedName>
</protein>
<evidence type="ECO:0000256" key="3">
    <source>
        <dbReference type="ARBA" id="ARBA00022763"/>
    </source>
</evidence>
<gene>
    <name evidence="7" type="primary">vsr</name>
    <name evidence="7" type="ORF">PQ455_20810</name>
</gene>
<dbReference type="PIRSF" id="PIRSF018267">
    <property type="entry name" value="VSR_endonuc"/>
    <property type="match status" value="1"/>
</dbReference>
<evidence type="ECO:0000256" key="5">
    <source>
        <dbReference type="ARBA" id="ARBA00023204"/>
    </source>
</evidence>
<dbReference type="Proteomes" id="UP001220395">
    <property type="component" value="Plasmid unnamed3"/>
</dbReference>
<dbReference type="InterPro" id="IPR004603">
    <property type="entry name" value="DNA_mismatch_endonuc_vsr"/>
</dbReference>
<keyword evidence="3 6" id="KW-0227">DNA damage</keyword>
<evidence type="ECO:0000256" key="4">
    <source>
        <dbReference type="ARBA" id="ARBA00022801"/>
    </source>
</evidence>
<dbReference type="RefSeq" id="WP_273692225.1">
    <property type="nucleotide sequence ID" value="NZ_CP117414.1"/>
</dbReference>
<dbReference type="InterPro" id="IPR011335">
    <property type="entry name" value="Restrct_endonuc-II-like"/>
</dbReference>
<comment type="similarity">
    <text evidence="6">Belongs to the vsr family.</text>
</comment>
<dbReference type="SUPFAM" id="SSF52980">
    <property type="entry name" value="Restriction endonuclease-like"/>
    <property type="match status" value="1"/>
</dbReference>
<keyword evidence="1 6" id="KW-0540">Nuclease</keyword>
<accession>A0ABY7TTC8</accession>
<organism evidence="7 8">
    <name type="scientific">Sphingomonas naphthae</name>
    <dbReference type="NCBI Taxonomy" id="1813468"/>
    <lineage>
        <taxon>Bacteria</taxon>
        <taxon>Pseudomonadati</taxon>
        <taxon>Pseudomonadota</taxon>
        <taxon>Alphaproteobacteria</taxon>
        <taxon>Sphingomonadales</taxon>
        <taxon>Sphingomonadaceae</taxon>
        <taxon>Sphingomonas</taxon>
    </lineage>
</organism>
<evidence type="ECO:0000313" key="7">
    <source>
        <dbReference type="EMBL" id="WCT75866.1"/>
    </source>
</evidence>
<keyword evidence="7" id="KW-0614">Plasmid</keyword>
<comment type="function">
    <text evidence="6">May nick specific sequences that contain T:G mispairs resulting from m5C-deamination.</text>
</comment>
<evidence type="ECO:0000313" key="8">
    <source>
        <dbReference type="Proteomes" id="UP001220395"/>
    </source>
</evidence>